<dbReference type="Proteomes" id="UP001054837">
    <property type="component" value="Unassembled WGS sequence"/>
</dbReference>
<accession>A0AAV4WP14</accession>
<reference evidence="1 2" key="1">
    <citation type="submission" date="2021-06" db="EMBL/GenBank/DDBJ databases">
        <title>Caerostris darwini draft genome.</title>
        <authorList>
            <person name="Kono N."/>
            <person name="Arakawa K."/>
        </authorList>
    </citation>
    <scope>NUCLEOTIDE SEQUENCE [LARGE SCALE GENOMIC DNA]</scope>
</reference>
<sequence>MMKYFLNTVSAQTSICYGGSKYQAFNTGTLHVASVEQADGSRRYRCQVTNALTKEKVVSVGWGNLKVIVKSKNLRSPLKI</sequence>
<evidence type="ECO:0000313" key="1">
    <source>
        <dbReference type="EMBL" id="GIY84670.1"/>
    </source>
</evidence>
<dbReference type="EMBL" id="BPLQ01014945">
    <property type="protein sequence ID" value="GIY84670.1"/>
    <property type="molecule type" value="Genomic_DNA"/>
</dbReference>
<keyword evidence="2" id="KW-1185">Reference proteome</keyword>
<gene>
    <name evidence="1" type="primary">AVEN_234089_1</name>
    <name evidence="1" type="ORF">CDAR_466411</name>
</gene>
<dbReference type="AlphaFoldDB" id="A0AAV4WP14"/>
<dbReference type="Gene3D" id="2.60.40.10">
    <property type="entry name" value="Immunoglobulins"/>
    <property type="match status" value="1"/>
</dbReference>
<dbReference type="InterPro" id="IPR013783">
    <property type="entry name" value="Ig-like_fold"/>
</dbReference>
<comment type="caution">
    <text evidence="1">The sequence shown here is derived from an EMBL/GenBank/DDBJ whole genome shotgun (WGS) entry which is preliminary data.</text>
</comment>
<protein>
    <submittedName>
        <fullName evidence="1">Uncharacterized protein</fullName>
    </submittedName>
</protein>
<name>A0AAV4WP14_9ARAC</name>
<organism evidence="1 2">
    <name type="scientific">Caerostris darwini</name>
    <dbReference type="NCBI Taxonomy" id="1538125"/>
    <lineage>
        <taxon>Eukaryota</taxon>
        <taxon>Metazoa</taxon>
        <taxon>Ecdysozoa</taxon>
        <taxon>Arthropoda</taxon>
        <taxon>Chelicerata</taxon>
        <taxon>Arachnida</taxon>
        <taxon>Araneae</taxon>
        <taxon>Araneomorphae</taxon>
        <taxon>Entelegynae</taxon>
        <taxon>Araneoidea</taxon>
        <taxon>Araneidae</taxon>
        <taxon>Caerostris</taxon>
    </lineage>
</organism>
<proteinExistence type="predicted"/>
<evidence type="ECO:0000313" key="2">
    <source>
        <dbReference type="Proteomes" id="UP001054837"/>
    </source>
</evidence>